<reference evidence="2 3" key="1">
    <citation type="submission" date="2024-11" db="EMBL/GenBank/DDBJ databases">
        <title>A near-complete genome assembly of Cinchona calisaya.</title>
        <authorList>
            <person name="Lian D.C."/>
            <person name="Zhao X.W."/>
            <person name="Wei L."/>
        </authorList>
    </citation>
    <scope>NUCLEOTIDE SEQUENCE [LARGE SCALE GENOMIC DNA]</scope>
    <source>
        <tissue evidence="2">Nenye</tissue>
    </source>
</reference>
<evidence type="ECO:0000313" key="2">
    <source>
        <dbReference type="EMBL" id="KAL3506265.1"/>
    </source>
</evidence>
<feature type="region of interest" description="Disordered" evidence="1">
    <location>
        <begin position="1"/>
        <end position="36"/>
    </location>
</feature>
<name>A0ABD2YJA8_9GENT</name>
<proteinExistence type="predicted"/>
<protein>
    <submittedName>
        <fullName evidence="2">Uncharacterized protein</fullName>
    </submittedName>
</protein>
<dbReference type="Proteomes" id="UP001630127">
    <property type="component" value="Unassembled WGS sequence"/>
</dbReference>
<gene>
    <name evidence="2" type="ORF">ACH5RR_031647</name>
</gene>
<evidence type="ECO:0000313" key="3">
    <source>
        <dbReference type="Proteomes" id="UP001630127"/>
    </source>
</evidence>
<accession>A0ABD2YJA8</accession>
<evidence type="ECO:0000256" key="1">
    <source>
        <dbReference type="SAM" id="MobiDB-lite"/>
    </source>
</evidence>
<sequence length="115" mass="12875">MADQNGKKSWLNSFKQQNDHPSAVHGNHSSSIHRNTSGMELIKSASELQKCGIEFEKSTTILAGVGIFGELICIQIFIFCKHCQPSTVPITAISNLFVQEYIRQRTIAVRQKMKP</sequence>
<dbReference type="EMBL" id="JBJUIK010000013">
    <property type="protein sequence ID" value="KAL3506265.1"/>
    <property type="molecule type" value="Genomic_DNA"/>
</dbReference>
<feature type="compositionally biased region" description="Polar residues" evidence="1">
    <location>
        <begin position="27"/>
        <end position="36"/>
    </location>
</feature>
<organism evidence="2 3">
    <name type="scientific">Cinchona calisaya</name>
    <dbReference type="NCBI Taxonomy" id="153742"/>
    <lineage>
        <taxon>Eukaryota</taxon>
        <taxon>Viridiplantae</taxon>
        <taxon>Streptophyta</taxon>
        <taxon>Embryophyta</taxon>
        <taxon>Tracheophyta</taxon>
        <taxon>Spermatophyta</taxon>
        <taxon>Magnoliopsida</taxon>
        <taxon>eudicotyledons</taxon>
        <taxon>Gunneridae</taxon>
        <taxon>Pentapetalae</taxon>
        <taxon>asterids</taxon>
        <taxon>lamiids</taxon>
        <taxon>Gentianales</taxon>
        <taxon>Rubiaceae</taxon>
        <taxon>Cinchonoideae</taxon>
        <taxon>Cinchoneae</taxon>
        <taxon>Cinchona</taxon>
    </lineage>
</organism>
<feature type="compositionally biased region" description="Polar residues" evidence="1">
    <location>
        <begin position="10"/>
        <end position="20"/>
    </location>
</feature>
<comment type="caution">
    <text evidence="2">The sequence shown here is derived from an EMBL/GenBank/DDBJ whole genome shotgun (WGS) entry which is preliminary data.</text>
</comment>
<keyword evidence="3" id="KW-1185">Reference proteome</keyword>
<dbReference type="AlphaFoldDB" id="A0ABD2YJA8"/>